<reference evidence="3" key="1">
    <citation type="journal article" date="2019" name="Int. J. Syst. Evol. Microbiol.">
        <title>The Global Catalogue of Microorganisms (GCM) 10K type strain sequencing project: providing services to taxonomists for standard genome sequencing and annotation.</title>
        <authorList>
            <consortium name="The Broad Institute Genomics Platform"/>
            <consortium name="The Broad Institute Genome Sequencing Center for Infectious Disease"/>
            <person name="Wu L."/>
            <person name="Ma J."/>
        </authorList>
    </citation>
    <scope>NUCLEOTIDE SEQUENCE [LARGE SCALE GENOMIC DNA]</scope>
    <source>
        <strain evidence="3">NBRC 103166</strain>
    </source>
</reference>
<evidence type="ECO:0000313" key="2">
    <source>
        <dbReference type="EMBL" id="GLS90363.1"/>
    </source>
</evidence>
<sequence length="91" mass="10378">MQMGNNEVRPTFRVLTLLLASGAWYVVFLIIHTEISTFNSTVIPFNWVVFIITIAFVIFMLFTAIAFTFTTVLGYMPQKLFKVFSGQSSKN</sequence>
<gene>
    <name evidence="2" type="ORF">GCM10007916_14300</name>
</gene>
<keyword evidence="1" id="KW-1133">Transmembrane helix</keyword>
<feature type="transmembrane region" description="Helical" evidence="1">
    <location>
        <begin position="12"/>
        <end position="33"/>
    </location>
</feature>
<evidence type="ECO:0000256" key="1">
    <source>
        <dbReference type="SAM" id="Phobius"/>
    </source>
</evidence>
<comment type="caution">
    <text evidence="2">The sequence shown here is derived from an EMBL/GenBank/DDBJ whole genome shotgun (WGS) entry which is preliminary data.</text>
</comment>
<dbReference type="Proteomes" id="UP001157353">
    <property type="component" value="Unassembled WGS sequence"/>
</dbReference>
<keyword evidence="1" id="KW-0812">Transmembrane</keyword>
<accession>A0ABQ6DYZ8</accession>
<feature type="transmembrane region" description="Helical" evidence="1">
    <location>
        <begin position="45"/>
        <end position="75"/>
    </location>
</feature>
<keyword evidence="3" id="KW-1185">Reference proteome</keyword>
<name>A0ABQ6DYZ8_9GAMM</name>
<evidence type="ECO:0000313" key="3">
    <source>
        <dbReference type="Proteomes" id="UP001157353"/>
    </source>
</evidence>
<dbReference type="EMBL" id="BSPQ01000003">
    <property type="protein sequence ID" value="GLS90363.1"/>
    <property type="molecule type" value="Genomic_DNA"/>
</dbReference>
<keyword evidence="1" id="KW-0472">Membrane</keyword>
<dbReference type="RefSeq" id="WP_284203492.1">
    <property type="nucleotide sequence ID" value="NZ_BSPQ01000003.1"/>
</dbReference>
<organism evidence="2 3">
    <name type="scientific">Psychromonas marina</name>
    <dbReference type="NCBI Taxonomy" id="88364"/>
    <lineage>
        <taxon>Bacteria</taxon>
        <taxon>Pseudomonadati</taxon>
        <taxon>Pseudomonadota</taxon>
        <taxon>Gammaproteobacteria</taxon>
        <taxon>Alteromonadales</taxon>
        <taxon>Psychromonadaceae</taxon>
        <taxon>Psychromonas</taxon>
    </lineage>
</organism>
<protein>
    <submittedName>
        <fullName evidence="2">Uncharacterized protein</fullName>
    </submittedName>
</protein>
<proteinExistence type="predicted"/>